<dbReference type="eggNOG" id="COG3685">
    <property type="taxonomic scope" value="Bacteria"/>
</dbReference>
<accession>A0A086A2Q6</accession>
<proteinExistence type="predicted"/>
<protein>
    <submittedName>
        <fullName evidence="2">Uncharacterized protein</fullName>
    </submittedName>
</protein>
<dbReference type="Gene3D" id="1.20.1260.10">
    <property type="match status" value="1"/>
</dbReference>
<dbReference type="RefSeq" id="WP_034713777.1">
    <property type="nucleotide sequence ID" value="NZ_JPRH01000008.1"/>
</dbReference>
<dbReference type="PANTHER" id="PTHR30565">
    <property type="entry name" value="PROTEIN YCIF"/>
    <property type="match status" value="1"/>
</dbReference>
<dbReference type="Proteomes" id="UP000028705">
    <property type="component" value="Unassembled WGS sequence"/>
</dbReference>
<dbReference type="InterPro" id="IPR010287">
    <property type="entry name" value="DUF892_YciF-like"/>
</dbReference>
<dbReference type="STRING" id="445961.IW15_17530"/>
<dbReference type="InterPro" id="IPR047114">
    <property type="entry name" value="YciF"/>
</dbReference>
<feature type="region of interest" description="Disordered" evidence="1">
    <location>
        <begin position="1"/>
        <end position="50"/>
    </location>
</feature>
<feature type="compositionally biased region" description="Low complexity" evidence="1">
    <location>
        <begin position="13"/>
        <end position="45"/>
    </location>
</feature>
<dbReference type="EMBL" id="JPRH01000008">
    <property type="protein sequence ID" value="KFF10970.1"/>
    <property type="molecule type" value="Genomic_DNA"/>
</dbReference>
<dbReference type="Pfam" id="PF05974">
    <property type="entry name" value="DUF892"/>
    <property type="match status" value="1"/>
</dbReference>
<comment type="caution">
    <text evidence="2">The sequence shown here is derived from an EMBL/GenBank/DDBJ whole genome shotgun (WGS) entry which is preliminary data.</text>
</comment>
<organism evidence="2 3">
    <name type="scientific">Chryseobacterium soli</name>
    <dbReference type="NCBI Taxonomy" id="445961"/>
    <lineage>
        <taxon>Bacteria</taxon>
        <taxon>Pseudomonadati</taxon>
        <taxon>Bacteroidota</taxon>
        <taxon>Flavobacteriia</taxon>
        <taxon>Flavobacteriales</taxon>
        <taxon>Weeksellaceae</taxon>
        <taxon>Chryseobacterium group</taxon>
        <taxon>Chryseobacterium</taxon>
    </lineage>
</organism>
<evidence type="ECO:0000256" key="1">
    <source>
        <dbReference type="SAM" id="MobiDB-lite"/>
    </source>
</evidence>
<reference evidence="2 3" key="1">
    <citation type="submission" date="2014-07" db="EMBL/GenBank/DDBJ databases">
        <title>Genome of Chryseobacterium soli DSM 19298.</title>
        <authorList>
            <person name="Stropko S.J."/>
            <person name="Pipes S.E."/>
            <person name="Newman J."/>
        </authorList>
    </citation>
    <scope>NUCLEOTIDE SEQUENCE [LARGE SCALE GENOMIC DNA]</scope>
    <source>
        <strain evidence="2 3">DSM 19298</strain>
    </source>
</reference>
<dbReference type="SUPFAM" id="SSF47240">
    <property type="entry name" value="Ferritin-like"/>
    <property type="match status" value="1"/>
</dbReference>
<gene>
    <name evidence="2" type="ORF">IW15_17530</name>
</gene>
<dbReference type="PANTHER" id="PTHR30565:SF9">
    <property type="entry name" value="PROTEIN YCIF"/>
    <property type="match status" value="1"/>
</dbReference>
<feature type="compositionally biased region" description="Basic residues" evidence="1">
    <location>
        <begin position="1"/>
        <end position="12"/>
    </location>
</feature>
<keyword evidence="3" id="KW-1185">Reference proteome</keyword>
<dbReference type="AlphaFoldDB" id="A0A086A2Q6"/>
<dbReference type="OrthoDB" id="9795056at2"/>
<evidence type="ECO:0000313" key="2">
    <source>
        <dbReference type="EMBL" id="KFF10970.1"/>
    </source>
</evidence>
<dbReference type="InterPro" id="IPR012347">
    <property type="entry name" value="Ferritin-like"/>
</dbReference>
<dbReference type="InterPro" id="IPR009078">
    <property type="entry name" value="Ferritin-like_SF"/>
</dbReference>
<evidence type="ECO:0000313" key="3">
    <source>
        <dbReference type="Proteomes" id="UP000028705"/>
    </source>
</evidence>
<dbReference type="CDD" id="cd07909">
    <property type="entry name" value="YciF"/>
    <property type="match status" value="1"/>
</dbReference>
<name>A0A086A2Q6_9FLAO</name>
<sequence>METKTKAKKVTVKKTATPKATTSKTAASKAPAKATSKAPSKTQAKIPAKKNAAKELKDLFEDSLKDIYWAEKALTKALPKMYKNATDKKLQSAIELHLAETHVHVKRLEECFASMGKKPQAKKCDAMQGLLDEGKSIMEETEPGPVRDSGIIAAAQKVEHYEIATYGTLAAFAKILKEKTCLKNLLATLHEEKVCDQLLTKVADITLNSKALKK</sequence>